<dbReference type="InterPro" id="IPR036728">
    <property type="entry name" value="PBP_GOBP_sf"/>
</dbReference>
<evidence type="ECO:0000313" key="3">
    <source>
        <dbReference type="Proteomes" id="UP000694846"/>
    </source>
</evidence>
<protein>
    <submittedName>
        <fullName evidence="4">Uncharacterized protein LOC112691341</fullName>
    </submittedName>
</protein>
<feature type="transmembrane region" description="Helical" evidence="1">
    <location>
        <begin position="26"/>
        <end position="54"/>
    </location>
</feature>
<dbReference type="Pfam" id="PF01395">
    <property type="entry name" value="PBP_GOBP"/>
    <property type="match status" value="1"/>
</dbReference>
<dbReference type="GO" id="GO:0005549">
    <property type="term" value="F:odorant binding"/>
    <property type="evidence" value="ECO:0007669"/>
    <property type="project" value="InterPro"/>
</dbReference>
<accession>A0A2S2QFI0</accession>
<dbReference type="InterPro" id="IPR006170">
    <property type="entry name" value="PBP/GOBP"/>
</dbReference>
<keyword evidence="3" id="KW-1185">Reference proteome</keyword>
<dbReference type="OrthoDB" id="6574851at2759"/>
<dbReference type="EMBL" id="GGMS01007228">
    <property type="protein sequence ID" value="MBY76431.1"/>
    <property type="molecule type" value="Transcribed_RNA"/>
</dbReference>
<dbReference type="Proteomes" id="UP000694846">
    <property type="component" value="Unplaced"/>
</dbReference>
<evidence type="ECO:0000313" key="2">
    <source>
        <dbReference type="EMBL" id="MBY76431.1"/>
    </source>
</evidence>
<dbReference type="AlphaFoldDB" id="A0A2S2QFI0"/>
<dbReference type="CDD" id="cd23992">
    <property type="entry name" value="PBP_GOBP"/>
    <property type="match status" value="1"/>
</dbReference>
<dbReference type="SUPFAM" id="SSF47565">
    <property type="entry name" value="Insect pheromone/odorant-binding proteins"/>
    <property type="match status" value="1"/>
</dbReference>
<evidence type="ECO:0000313" key="4">
    <source>
        <dbReference type="RefSeq" id="XP_025421304.1"/>
    </source>
</evidence>
<keyword evidence="1" id="KW-0472">Membrane</keyword>
<organism evidence="2">
    <name type="scientific">Sipha flava</name>
    <name type="common">yellow sugarcane aphid</name>
    <dbReference type="NCBI Taxonomy" id="143950"/>
    <lineage>
        <taxon>Eukaryota</taxon>
        <taxon>Metazoa</taxon>
        <taxon>Ecdysozoa</taxon>
        <taxon>Arthropoda</taxon>
        <taxon>Hexapoda</taxon>
        <taxon>Insecta</taxon>
        <taxon>Pterygota</taxon>
        <taxon>Neoptera</taxon>
        <taxon>Paraneoptera</taxon>
        <taxon>Hemiptera</taxon>
        <taxon>Sternorrhyncha</taxon>
        <taxon>Aphidomorpha</taxon>
        <taxon>Aphidoidea</taxon>
        <taxon>Aphididae</taxon>
        <taxon>Sipha</taxon>
    </lineage>
</organism>
<dbReference type="RefSeq" id="XP_025421304.1">
    <property type="nucleotide sequence ID" value="XM_025565519.1"/>
</dbReference>
<reference evidence="2" key="1">
    <citation type="submission" date="2018-04" db="EMBL/GenBank/DDBJ databases">
        <title>Transcriptome assembly of Sipha flava.</title>
        <authorList>
            <person name="Scully E.D."/>
            <person name="Geib S.M."/>
            <person name="Palmer N.A."/>
            <person name="Koch K."/>
            <person name="Bradshaw J."/>
            <person name="Heng-Moss T."/>
            <person name="Sarath G."/>
        </authorList>
    </citation>
    <scope>NUCLEOTIDE SEQUENCE</scope>
</reference>
<reference evidence="4" key="2">
    <citation type="submission" date="2025-04" db="UniProtKB">
        <authorList>
            <consortium name="RefSeq"/>
        </authorList>
    </citation>
    <scope>IDENTIFICATION</scope>
    <source>
        <tissue evidence="4">Whole body</tissue>
    </source>
</reference>
<gene>
    <name evidence="4" type="primary">LOC112691341</name>
    <name evidence="2" type="ORF">g.73001</name>
</gene>
<evidence type="ECO:0000256" key="1">
    <source>
        <dbReference type="SAM" id="Phobius"/>
    </source>
</evidence>
<sequence>MQFSSDSSAVSLYQSARRPLQLSRSVCFITMTLSKVLILLPLFVGLLMLSPYFVSGRFTTEQIDQLGKACNASEDDLVIAKSYAVPTSESGKCLMKCMINKLGMLNDDGTYNKTGTKLALKKHWSEWPEDLINKINDSCYEEAQKVSLDVIATCGYAYEVTACINKRTKDANVL</sequence>
<dbReference type="Gene3D" id="1.10.238.20">
    <property type="entry name" value="Pheromone/general odorant binding protein domain"/>
    <property type="match status" value="1"/>
</dbReference>
<keyword evidence="1" id="KW-0812">Transmembrane</keyword>
<name>A0A2S2QFI0_9HEMI</name>
<dbReference type="GeneID" id="112691341"/>
<keyword evidence="1" id="KW-1133">Transmembrane helix</keyword>
<proteinExistence type="predicted"/>